<dbReference type="SUPFAM" id="SSF53850">
    <property type="entry name" value="Periplasmic binding protein-like II"/>
    <property type="match status" value="1"/>
</dbReference>
<dbReference type="InterPro" id="IPR005119">
    <property type="entry name" value="LysR_subst-bd"/>
</dbReference>
<dbReference type="InterPro" id="IPR036390">
    <property type="entry name" value="WH_DNA-bd_sf"/>
</dbReference>
<keyword evidence="3" id="KW-0238">DNA-binding</keyword>
<dbReference type="PANTHER" id="PTHR30427">
    <property type="entry name" value="TRANSCRIPTIONAL ACTIVATOR PROTEIN LYSR"/>
    <property type="match status" value="1"/>
</dbReference>
<dbReference type="RefSeq" id="WP_143946826.1">
    <property type="nucleotide sequence ID" value="NZ_BAABMB010000004.1"/>
</dbReference>
<evidence type="ECO:0000313" key="7">
    <source>
        <dbReference type="Proteomes" id="UP000318405"/>
    </source>
</evidence>
<dbReference type="CDD" id="cd08415">
    <property type="entry name" value="PBP2_LysR_opines_like"/>
    <property type="match status" value="1"/>
</dbReference>
<evidence type="ECO:0000259" key="5">
    <source>
        <dbReference type="PROSITE" id="PS50931"/>
    </source>
</evidence>
<dbReference type="EMBL" id="VLTJ01000007">
    <property type="protein sequence ID" value="TSH97944.1"/>
    <property type="molecule type" value="Genomic_DNA"/>
</dbReference>
<evidence type="ECO:0000256" key="3">
    <source>
        <dbReference type="ARBA" id="ARBA00023125"/>
    </source>
</evidence>
<dbReference type="Pfam" id="PF00126">
    <property type="entry name" value="HTH_1"/>
    <property type="match status" value="1"/>
</dbReference>
<dbReference type="InterPro" id="IPR036388">
    <property type="entry name" value="WH-like_DNA-bd_sf"/>
</dbReference>
<feature type="domain" description="HTH lysR-type" evidence="5">
    <location>
        <begin position="3"/>
        <end position="60"/>
    </location>
</feature>
<dbReference type="AlphaFoldDB" id="A0A556AYB5"/>
<dbReference type="PROSITE" id="PS50931">
    <property type="entry name" value="HTH_LYSR"/>
    <property type="match status" value="1"/>
</dbReference>
<dbReference type="InterPro" id="IPR037424">
    <property type="entry name" value="NocR_PBP2"/>
</dbReference>
<sequence>MRFSLRQMEVFRAVMLTGSIKGASRLLFTSQPALSRIVAHTELTLGLTLFNRVKGKLVPTSEAEVLYREVDQCYQQLLRVDDFARGLACGPSGVLNLACSPALSRGLVADAITRFVQQYPNIQVNYSLALLNGMPQDVLSNKVDLAISVLPIEHPNLRVTPFMEGRMVCVVPRGHELAQRESVTIAELARFPLIAHHPSIPFGQLVSAAFQKANVELQAAIYIHQTDIACSLVRMRAGVAMIDQFTAQSMAWPDIHVLPLTEDIPLHPSIVRSAFDTGKSHAGKFVDMLLKMQKEDGCAR</sequence>
<dbReference type="Proteomes" id="UP000318405">
    <property type="component" value="Unassembled WGS sequence"/>
</dbReference>
<evidence type="ECO:0000313" key="6">
    <source>
        <dbReference type="EMBL" id="TSH97944.1"/>
    </source>
</evidence>
<dbReference type="Gene3D" id="1.10.10.10">
    <property type="entry name" value="Winged helix-like DNA-binding domain superfamily/Winged helix DNA-binding domain"/>
    <property type="match status" value="1"/>
</dbReference>
<dbReference type="OrthoDB" id="110033at2"/>
<proteinExistence type="inferred from homology"/>
<accession>A0A556AYB5</accession>
<evidence type="ECO:0000256" key="4">
    <source>
        <dbReference type="ARBA" id="ARBA00023163"/>
    </source>
</evidence>
<name>A0A556AYB5_9BURK</name>
<protein>
    <submittedName>
        <fullName evidence="6">LysR family transcriptional regulator</fullName>
    </submittedName>
</protein>
<dbReference type="Pfam" id="PF03466">
    <property type="entry name" value="LysR_substrate"/>
    <property type="match status" value="1"/>
</dbReference>
<keyword evidence="7" id="KW-1185">Reference proteome</keyword>
<dbReference type="SUPFAM" id="SSF46785">
    <property type="entry name" value="Winged helix' DNA-binding domain"/>
    <property type="match status" value="1"/>
</dbReference>
<dbReference type="PANTHER" id="PTHR30427:SF1">
    <property type="entry name" value="TRANSCRIPTIONAL ACTIVATOR PROTEIN LYSR"/>
    <property type="match status" value="1"/>
</dbReference>
<evidence type="ECO:0000256" key="2">
    <source>
        <dbReference type="ARBA" id="ARBA00023015"/>
    </source>
</evidence>
<dbReference type="GO" id="GO:0010628">
    <property type="term" value="P:positive regulation of gene expression"/>
    <property type="evidence" value="ECO:0007669"/>
    <property type="project" value="TreeGrafter"/>
</dbReference>
<reference evidence="6 7" key="1">
    <citation type="submission" date="2019-07" db="EMBL/GenBank/DDBJ databases">
        <title>Qingshengfaniella alkalisoli gen. nov., sp. nov., isolated from saline soil.</title>
        <authorList>
            <person name="Xu L."/>
            <person name="Huang X.-X."/>
            <person name="Sun J.-Q."/>
        </authorList>
    </citation>
    <scope>NUCLEOTIDE SEQUENCE [LARGE SCALE GENOMIC DNA]</scope>
    <source>
        <strain evidence="6 7">DSM 27279</strain>
    </source>
</reference>
<dbReference type="GO" id="GO:0043565">
    <property type="term" value="F:sequence-specific DNA binding"/>
    <property type="evidence" value="ECO:0007669"/>
    <property type="project" value="TreeGrafter"/>
</dbReference>
<evidence type="ECO:0000256" key="1">
    <source>
        <dbReference type="ARBA" id="ARBA00009437"/>
    </source>
</evidence>
<dbReference type="InterPro" id="IPR000847">
    <property type="entry name" value="LysR_HTH_N"/>
</dbReference>
<keyword evidence="2" id="KW-0805">Transcription regulation</keyword>
<gene>
    <name evidence="6" type="ORF">FOZ76_03905</name>
</gene>
<dbReference type="GO" id="GO:0003700">
    <property type="term" value="F:DNA-binding transcription factor activity"/>
    <property type="evidence" value="ECO:0007669"/>
    <property type="project" value="InterPro"/>
</dbReference>
<comment type="similarity">
    <text evidence="1">Belongs to the LysR transcriptional regulatory family.</text>
</comment>
<dbReference type="Gene3D" id="3.40.190.290">
    <property type="match status" value="1"/>
</dbReference>
<organism evidence="6 7">
    <name type="scientific">Verticiella sediminum</name>
    <dbReference type="NCBI Taxonomy" id="1247510"/>
    <lineage>
        <taxon>Bacteria</taxon>
        <taxon>Pseudomonadati</taxon>
        <taxon>Pseudomonadota</taxon>
        <taxon>Betaproteobacteria</taxon>
        <taxon>Burkholderiales</taxon>
        <taxon>Alcaligenaceae</taxon>
        <taxon>Verticiella</taxon>
    </lineage>
</organism>
<keyword evidence="4" id="KW-0804">Transcription</keyword>
<comment type="caution">
    <text evidence="6">The sequence shown here is derived from an EMBL/GenBank/DDBJ whole genome shotgun (WGS) entry which is preliminary data.</text>
</comment>